<protein>
    <submittedName>
        <fullName evidence="10">DNA-binding response regulator</fullName>
    </submittedName>
</protein>
<dbReference type="CDD" id="cd00383">
    <property type="entry name" value="trans_reg_C"/>
    <property type="match status" value="1"/>
</dbReference>
<dbReference type="InterPro" id="IPR011006">
    <property type="entry name" value="CheY-like_superfamily"/>
</dbReference>
<dbReference type="InterPro" id="IPR001789">
    <property type="entry name" value="Sig_transdc_resp-reg_receiver"/>
</dbReference>
<dbReference type="Pfam" id="PF00072">
    <property type="entry name" value="Response_reg"/>
    <property type="match status" value="1"/>
</dbReference>
<dbReference type="Proteomes" id="UP000000433">
    <property type="component" value="Chromosome"/>
</dbReference>
<proteinExistence type="predicted"/>
<feature type="modified residue" description="4-aspartylphosphate" evidence="6">
    <location>
        <position position="55"/>
    </location>
</feature>
<dbReference type="AlphaFoldDB" id="A0A916KL99"/>
<dbReference type="SUPFAM" id="SSF46894">
    <property type="entry name" value="C-terminal effector domain of the bipartite response regulators"/>
    <property type="match status" value="1"/>
</dbReference>
<dbReference type="GO" id="GO:0005829">
    <property type="term" value="C:cytosol"/>
    <property type="evidence" value="ECO:0007669"/>
    <property type="project" value="TreeGrafter"/>
</dbReference>
<evidence type="ECO:0000259" key="9">
    <source>
        <dbReference type="PROSITE" id="PS51755"/>
    </source>
</evidence>
<dbReference type="Pfam" id="PF00486">
    <property type="entry name" value="Trans_reg_C"/>
    <property type="match status" value="1"/>
</dbReference>
<dbReference type="InterPro" id="IPR036388">
    <property type="entry name" value="WH-like_DNA-bd_sf"/>
</dbReference>
<evidence type="ECO:0000259" key="8">
    <source>
        <dbReference type="PROSITE" id="PS50110"/>
    </source>
</evidence>
<keyword evidence="5" id="KW-0804">Transcription</keyword>
<keyword evidence="3" id="KW-0805">Transcription regulation</keyword>
<dbReference type="SMART" id="SM00862">
    <property type="entry name" value="Trans_reg_C"/>
    <property type="match status" value="1"/>
</dbReference>
<dbReference type="Gene3D" id="6.10.250.690">
    <property type="match status" value="1"/>
</dbReference>
<sequence length="235" mass="26636">MLMKIVIIEDDLRIVEMIAMALYIRWPNIKVISTRFGEEGIEIVSNENPDAVVLDLGLPDIDGLSVLKAIRRYSDLPVLILTVRAIESDIVQGLELGADDYMVKPFKQLELLARLHGMIKRHQKSDDGEIISTGSIQLNTLTRILELGSKEIILTSTECRLMRHFIFNAGKIVTIPSLAEVLWGDNYLGAANAMRVYIRRLREKLEEDLKNPRFIITKPGIGYILIKNNIKMPNN</sequence>
<evidence type="ECO:0000256" key="6">
    <source>
        <dbReference type="PROSITE-ProRule" id="PRU00169"/>
    </source>
</evidence>
<dbReference type="Gene3D" id="3.40.50.2300">
    <property type="match status" value="1"/>
</dbReference>
<dbReference type="PROSITE" id="PS50110">
    <property type="entry name" value="RESPONSE_REGULATORY"/>
    <property type="match status" value="1"/>
</dbReference>
<feature type="DNA-binding region" description="OmpR/PhoB-type" evidence="7">
    <location>
        <begin position="128"/>
        <end position="227"/>
    </location>
</feature>
<dbReference type="GO" id="GO:0000976">
    <property type="term" value="F:transcription cis-regulatory region binding"/>
    <property type="evidence" value="ECO:0007669"/>
    <property type="project" value="TreeGrafter"/>
</dbReference>
<dbReference type="InterPro" id="IPR001867">
    <property type="entry name" value="OmpR/PhoB-type_DNA-bd"/>
</dbReference>
<organism evidence="10 11">
    <name type="scientific">Dehalococcoides mccartyi (strain CBDB1)</name>
    <dbReference type="NCBI Taxonomy" id="255470"/>
    <lineage>
        <taxon>Bacteria</taxon>
        <taxon>Bacillati</taxon>
        <taxon>Chloroflexota</taxon>
        <taxon>Dehalococcoidia</taxon>
        <taxon>Dehalococcoidales</taxon>
        <taxon>Dehalococcoidaceae</taxon>
        <taxon>Dehalococcoides</taxon>
    </lineage>
</organism>
<keyword evidence="4 7" id="KW-0238">DNA-binding</keyword>
<evidence type="ECO:0000256" key="3">
    <source>
        <dbReference type="ARBA" id="ARBA00023015"/>
    </source>
</evidence>
<dbReference type="EMBL" id="AJ965256">
    <property type="protein sequence ID" value="CAI82338.1"/>
    <property type="molecule type" value="Genomic_DNA"/>
</dbReference>
<dbReference type="GO" id="GO:0000156">
    <property type="term" value="F:phosphorelay response regulator activity"/>
    <property type="evidence" value="ECO:0007669"/>
    <property type="project" value="TreeGrafter"/>
</dbReference>
<name>A0A916KL99_DEHMC</name>
<evidence type="ECO:0000256" key="4">
    <source>
        <dbReference type="ARBA" id="ARBA00023125"/>
    </source>
</evidence>
<evidence type="ECO:0000256" key="7">
    <source>
        <dbReference type="PROSITE-ProRule" id="PRU01091"/>
    </source>
</evidence>
<dbReference type="SMART" id="SM00448">
    <property type="entry name" value="REC"/>
    <property type="match status" value="1"/>
</dbReference>
<dbReference type="InterPro" id="IPR039420">
    <property type="entry name" value="WalR-like"/>
</dbReference>
<keyword evidence="11" id="KW-1185">Reference proteome</keyword>
<feature type="domain" description="Response regulatory" evidence="8">
    <location>
        <begin position="4"/>
        <end position="119"/>
    </location>
</feature>
<dbReference type="KEGG" id="deh:cbdbA78"/>
<reference evidence="10 11" key="1">
    <citation type="journal article" date="2005" name="Nat. Biotechnol.">
        <title>Genome sequence of the chlorinated compound-respiring bacterium Dehalococcoides species strain CBDB1.</title>
        <authorList>
            <person name="Kube M."/>
            <person name="Beck A."/>
            <person name="Zinder S.H."/>
            <person name="Kuhl H."/>
            <person name="Reinhardt R."/>
            <person name="Adrian L."/>
        </authorList>
    </citation>
    <scope>NUCLEOTIDE SEQUENCE [LARGE SCALE GENOMIC DNA]</scope>
    <source>
        <strain evidence="10 11">CBDB1</strain>
    </source>
</reference>
<dbReference type="Gene3D" id="1.10.10.10">
    <property type="entry name" value="Winged helix-like DNA-binding domain superfamily/Winged helix DNA-binding domain"/>
    <property type="match status" value="1"/>
</dbReference>
<evidence type="ECO:0000256" key="5">
    <source>
        <dbReference type="ARBA" id="ARBA00023163"/>
    </source>
</evidence>
<keyword evidence="2" id="KW-0902">Two-component regulatory system</keyword>
<dbReference type="PROSITE" id="PS51755">
    <property type="entry name" value="OMPR_PHOB"/>
    <property type="match status" value="1"/>
</dbReference>
<gene>
    <name evidence="10" type="primary">rdhD</name>
    <name evidence="10" type="ordered locus">cbdbA78</name>
</gene>
<dbReference type="InterPro" id="IPR016032">
    <property type="entry name" value="Sig_transdc_resp-reg_C-effctor"/>
</dbReference>
<dbReference type="PANTHER" id="PTHR48111">
    <property type="entry name" value="REGULATOR OF RPOS"/>
    <property type="match status" value="1"/>
</dbReference>
<evidence type="ECO:0000256" key="1">
    <source>
        <dbReference type="ARBA" id="ARBA00022553"/>
    </source>
</evidence>
<dbReference type="GO" id="GO:0006355">
    <property type="term" value="P:regulation of DNA-templated transcription"/>
    <property type="evidence" value="ECO:0007669"/>
    <property type="project" value="InterPro"/>
</dbReference>
<accession>A0A916KL99</accession>
<feature type="domain" description="OmpR/PhoB-type" evidence="9">
    <location>
        <begin position="128"/>
        <end position="227"/>
    </location>
</feature>
<keyword evidence="1 6" id="KW-0597">Phosphoprotein</keyword>
<evidence type="ECO:0000313" key="11">
    <source>
        <dbReference type="Proteomes" id="UP000000433"/>
    </source>
</evidence>
<dbReference type="GO" id="GO:0032993">
    <property type="term" value="C:protein-DNA complex"/>
    <property type="evidence" value="ECO:0007669"/>
    <property type="project" value="TreeGrafter"/>
</dbReference>
<dbReference type="PANTHER" id="PTHR48111:SF1">
    <property type="entry name" value="TWO-COMPONENT RESPONSE REGULATOR ORR33"/>
    <property type="match status" value="1"/>
</dbReference>
<evidence type="ECO:0000313" key="10">
    <source>
        <dbReference type="EMBL" id="CAI82338.1"/>
    </source>
</evidence>
<dbReference type="SUPFAM" id="SSF52172">
    <property type="entry name" value="CheY-like"/>
    <property type="match status" value="1"/>
</dbReference>
<evidence type="ECO:0000256" key="2">
    <source>
        <dbReference type="ARBA" id="ARBA00023012"/>
    </source>
</evidence>